<dbReference type="GO" id="GO:0003676">
    <property type="term" value="F:nucleic acid binding"/>
    <property type="evidence" value="ECO:0007669"/>
    <property type="project" value="InterPro"/>
</dbReference>
<dbReference type="Gene3D" id="3.30.420.10">
    <property type="entry name" value="Ribonuclease H-like superfamily/Ribonuclease H"/>
    <property type="match status" value="1"/>
</dbReference>
<proteinExistence type="inferred from homology"/>
<organism evidence="9">
    <name type="scientific">viral metagenome</name>
    <dbReference type="NCBI Taxonomy" id="1070528"/>
    <lineage>
        <taxon>unclassified sequences</taxon>
        <taxon>metagenomes</taxon>
        <taxon>organismal metagenomes</taxon>
    </lineage>
</organism>
<comment type="catalytic activity">
    <reaction evidence="1">
        <text>Endonucleolytic cleavage to 5'-phosphomonoester.</text>
        <dbReference type="EC" id="3.1.26.4"/>
    </reaction>
</comment>
<name>A0A6C0J640_9ZZZZ</name>
<dbReference type="GO" id="GO:0043137">
    <property type="term" value="P:DNA replication, removal of RNA primer"/>
    <property type="evidence" value="ECO:0007669"/>
    <property type="project" value="TreeGrafter"/>
</dbReference>
<sequence length="169" mass="19354">MEVINIFTDGSTLNNQKKGNRIGGSGVFFGDNDDRNLMLPLKETKLLKVTNQVSELTACVKAIEIVSSTEKLDNKKVIIYTDSMYIVNSITKWAKNWEKKNWTKSNGKVIENLELMKTLYQLSLKFKINFKHVKAHKVEPDKNSKNYYLWYGNFMADKLAVDAAKTLLP</sequence>
<accession>A0A6C0J640</accession>
<evidence type="ECO:0000256" key="1">
    <source>
        <dbReference type="ARBA" id="ARBA00000077"/>
    </source>
</evidence>
<feature type="domain" description="RNase H type-1" evidence="8">
    <location>
        <begin position="1"/>
        <end position="165"/>
    </location>
</feature>
<dbReference type="InterPro" id="IPR036397">
    <property type="entry name" value="RNaseH_sf"/>
</dbReference>
<reference evidence="9" key="1">
    <citation type="journal article" date="2020" name="Nature">
        <title>Giant virus diversity and host interactions through global metagenomics.</title>
        <authorList>
            <person name="Schulz F."/>
            <person name="Roux S."/>
            <person name="Paez-Espino D."/>
            <person name="Jungbluth S."/>
            <person name="Walsh D.A."/>
            <person name="Denef V.J."/>
            <person name="McMahon K.D."/>
            <person name="Konstantinidis K.T."/>
            <person name="Eloe-Fadrosh E.A."/>
            <person name="Kyrpides N.C."/>
            <person name="Woyke T."/>
        </authorList>
    </citation>
    <scope>NUCLEOTIDE SEQUENCE</scope>
    <source>
        <strain evidence="9">GVMAG-M-3300025860-12</strain>
    </source>
</reference>
<dbReference type="PROSITE" id="PS50879">
    <property type="entry name" value="RNASE_H_1"/>
    <property type="match status" value="1"/>
</dbReference>
<dbReference type="SUPFAM" id="SSF53098">
    <property type="entry name" value="Ribonuclease H-like"/>
    <property type="match status" value="1"/>
</dbReference>
<evidence type="ECO:0000256" key="2">
    <source>
        <dbReference type="ARBA" id="ARBA00005300"/>
    </source>
</evidence>
<dbReference type="Pfam" id="PF00075">
    <property type="entry name" value="RNase_H"/>
    <property type="match status" value="1"/>
</dbReference>
<evidence type="ECO:0000256" key="5">
    <source>
        <dbReference type="ARBA" id="ARBA00022723"/>
    </source>
</evidence>
<dbReference type="CDD" id="cd09280">
    <property type="entry name" value="RNase_HI_eukaryote_like"/>
    <property type="match status" value="1"/>
</dbReference>
<evidence type="ECO:0000256" key="4">
    <source>
        <dbReference type="ARBA" id="ARBA00022722"/>
    </source>
</evidence>
<keyword evidence="4" id="KW-0540">Nuclease</keyword>
<protein>
    <recommendedName>
        <fullName evidence="3">ribonuclease H</fullName>
        <ecNumber evidence="3">3.1.26.4</ecNumber>
    </recommendedName>
</protein>
<keyword evidence="7" id="KW-0378">Hydrolase</keyword>
<evidence type="ECO:0000313" key="9">
    <source>
        <dbReference type="EMBL" id="QHU00340.1"/>
    </source>
</evidence>
<evidence type="ECO:0000256" key="6">
    <source>
        <dbReference type="ARBA" id="ARBA00022759"/>
    </source>
</evidence>
<dbReference type="InterPro" id="IPR050092">
    <property type="entry name" value="RNase_H"/>
</dbReference>
<dbReference type="PANTHER" id="PTHR10642">
    <property type="entry name" value="RIBONUCLEASE H1"/>
    <property type="match status" value="1"/>
</dbReference>
<dbReference type="EMBL" id="MN740326">
    <property type="protein sequence ID" value="QHU00340.1"/>
    <property type="molecule type" value="Genomic_DNA"/>
</dbReference>
<evidence type="ECO:0000259" key="8">
    <source>
        <dbReference type="PROSITE" id="PS50879"/>
    </source>
</evidence>
<dbReference type="AlphaFoldDB" id="A0A6C0J640"/>
<dbReference type="EC" id="3.1.26.4" evidence="3"/>
<dbReference type="InterPro" id="IPR012337">
    <property type="entry name" value="RNaseH-like_sf"/>
</dbReference>
<evidence type="ECO:0000256" key="3">
    <source>
        <dbReference type="ARBA" id="ARBA00012180"/>
    </source>
</evidence>
<dbReference type="GO" id="GO:0046872">
    <property type="term" value="F:metal ion binding"/>
    <property type="evidence" value="ECO:0007669"/>
    <property type="project" value="UniProtKB-KW"/>
</dbReference>
<keyword evidence="5" id="KW-0479">Metal-binding</keyword>
<dbReference type="PANTHER" id="PTHR10642:SF26">
    <property type="entry name" value="RIBONUCLEASE H1"/>
    <property type="match status" value="1"/>
</dbReference>
<dbReference type="InterPro" id="IPR002156">
    <property type="entry name" value="RNaseH_domain"/>
</dbReference>
<evidence type="ECO:0000256" key="7">
    <source>
        <dbReference type="ARBA" id="ARBA00022801"/>
    </source>
</evidence>
<dbReference type="GO" id="GO:0004523">
    <property type="term" value="F:RNA-DNA hybrid ribonuclease activity"/>
    <property type="evidence" value="ECO:0007669"/>
    <property type="project" value="UniProtKB-EC"/>
</dbReference>
<keyword evidence="6" id="KW-0255">Endonuclease</keyword>
<comment type="similarity">
    <text evidence="2">Belongs to the RNase H family.</text>
</comment>